<dbReference type="AlphaFoldDB" id="A0AAD4K812"/>
<evidence type="ECO:0000256" key="1">
    <source>
        <dbReference type="SAM" id="Coils"/>
    </source>
</evidence>
<feature type="non-terminal residue" evidence="2">
    <location>
        <position position="1"/>
    </location>
</feature>
<feature type="coiled-coil region" evidence="1">
    <location>
        <begin position="200"/>
        <end position="237"/>
    </location>
</feature>
<gene>
    <name evidence="2" type="ORF">KR093_007880</name>
</gene>
<name>A0AAD4K812_9MUSC</name>
<dbReference type="PANTHER" id="PTHR39944:SF1">
    <property type="entry name" value="CALDESMON-RELATED PROTEIN-RELATED"/>
    <property type="match status" value="1"/>
</dbReference>
<keyword evidence="1" id="KW-0175">Coiled coil</keyword>
<comment type="caution">
    <text evidence="2">The sequence shown here is derived from an EMBL/GenBank/DDBJ whole genome shotgun (WGS) entry which is preliminary data.</text>
</comment>
<keyword evidence="3" id="KW-1185">Reference proteome</keyword>
<dbReference type="Proteomes" id="UP001200034">
    <property type="component" value="Unassembled WGS sequence"/>
</dbReference>
<reference evidence="2" key="1">
    <citation type="journal article" date="2021" name="Mol. Ecol. Resour.">
        <title>Phylogenomic analyses of the genus Drosophila reveals genomic signals of climate adaptation.</title>
        <authorList>
            <person name="Li F."/>
            <person name="Rane R.V."/>
            <person name="Luria V."/>
            <person name="Xiong Z."/>
            <person name="Chen J."/>
            <person name="Li Z."/>
            <person name="Catullo R.A."/>
            <person name="Griffin P.C."/>
            <person name="Schiffer M."/>
            <person name="Pearce S."/>
            <person name="Lee S.F."/>
            <person name="McElroy K."/>
            <person name="Stocker A."/>
            <person name="Shirriffs J."/>
            <person name="Cockerell F."/>
            <person name="Coppin C."/>
            <person name="Sgro C.M."/>
            <person name="Karger A."/>
            <person name="Cain J.W."/>
            <person name="Weber J.A."/>
            <person name="Santpere G."/>
            <person name="Kirschner M.W."/>
            <person name="Hoffmann A.A."/>
            <person name="Oakeshott J.G."/>
            <person name="Zhang G."/>
        </authorList>
    </citation>
    <scope>NUCLEOTIDE SEQUENCE</scope>
    <source>
        <strain evidence="2">BGI-SZ-2011g</strain>
    </source>
</reference>
<evidence type="ECO:0000313" key="2">
    <source>
        <dbReference type="EMBL" id="KAH8384775.1"/>
    </source>
</evidence>
<feature type="coiled-coil region" evidence="1">
    <location>
        <begin position="318"/>
        <end position="362"/>
    </location>
</feature>
<proteinExistence type="predicted"/>
<organism evidence="2 3">
    <name type="scientific">Drosophila rubida</name>
    <dbReference type="NCBI Taxonomy" id="30044"/>
    <lineage>
        <taxon>Eukaryota</taxon>
        <taxon>Metazoa</taxon>
        <taxon>Ecdysozoa</taxon>
        <taxon>Arthropoda</taxon>
        <taxon>Hexapoda</taxon>
        <taxon>Insecta</taxon>
        <taxon>Pterygota</taxon>
        <taxon>Neoptera</taxon>
        <taxon>Endopterygota</taxon>
        <taxon>Diptera</taxon>
        <taxon>Brachycera</taxon>
        <taxon>Muscomorpha</taxon>
        <taxon>Ephydroidea</taxon>
        <taxon>Drosophilidae</taxon>
        <taxon>Drosophila</taxon>
    </lineage>
</organism>
<dbReference type="EMBL" id="JAJJHW010000681">
    <property type="protein sequence ID" value="KAH8384775.1"/>
    <property type="molecule type" value="Genomic_DNA"/>
</dbReference>
<evidence type="ECO:0000313" key="3">
    <source>
        <dbReference type="Proteomes" id="UP001200034"/>
    </source>
</evidence>
<evidence type="ECO:0008006" key="4">
    <source>
        <dbReference type="Google" id="ProtNLM"/>
    </source>
</evidence>
<sequence length="571" mass="67082">LNMACSAQAGHKEFERTQPGFQPTVVSAKRFEGMLSRARGDVEREMLAAVEEEQRYKQYLKDGNDALCKCFSNFDSHVNDDEEVQAARDAALAKETQNLRAQDLLDQLRKERIMRAKQIMHQLKPGSRALRQALLESDQIQQREYQMAVNREIALDAERAQCLQDQQCPEVLIPFGSRTEEQEKVQKQEQSLAMRTQIQQDIEERRQRRLADQKQELEEAIKERKQLQSLREAEDHAAKARELEQREFRLAAYKEALRAKAEKAEFEKICDQIDDRIRCVNQVAQRSLGNRYNRQMVDMRDSLNRIKEERAMQVCRLQQQAKRSREEAQAELEEEGDAKREMEELTRKCQREELAKQRRADEKLQRLQMGGKRLREREVRRFEIATRYRNCEVNKAFFAAEAEKAQQTKDKLRQVLTHQRETVLQQQRQEQMRVTACVEDPNLDDDVDFYNDAVALMQESAERGRPLQPLARAAECYQRENQVDMTPEGQLICRNTIRDSCWPGFYSKAEMAYRKYAHREKCRQENEQKRHSIFDNCLQITKMAAEEKPFKPCEQSGVAKCFQYKGLPDAD</sequence>
<protein>
    <recommendedName>
        <fullName evidence="4">Trichohyalin-plectin-homology domain-containing protein</fullName>
    </recommendedName>
</protein>
<feature type="non-terminal residue" evidence="2">
    <location>
        <position position="571"/>
    </location>
</feature>
<dbReference type="PANTHER" id="PTHR39944">
    <property type="match status" value="1"/>
</dbReference>
<accession>A0AAD4K812</accession>